<dbReference type="OrthoDB" id="8022549at2759"/>
<evidence type="ECO:0000313" key="2">
    <source>
        <dbReference type="Proteomes" id="UP000299102"/>
    </source>
</evidence>
<sequence>MSDYRLEELEEAITPIKWDVFGLCEVRRSGQENIANIFFISMVKHKAGMELGFLVKKYLKNKIMAAVGQGWRPHKLGFSFTLTLPTHQKNKIASSKNARYALSFKYQAGLLLEYALKKEKLLLEVRKSSDTGTLIDLIAFGLPNYVADKIDREKLRNTEDLYNDIEKLEQLDKYDIGTVRDYEADIELMIDKYCCKRPYRCSPEDRREMELQVSNLLKNNLIEESYSPFAAQ</sequence>
<comment type="caution">
    <text evidence="1">The sequence shown here is derived from an EMBL/GenBank/DDBJ whole genome shotgun (WGS) entry which is preliminary data.</text>
</comment>
<accession>A0A4C1YPK9</accession>
<evidence type="ECO:0000313" key="1">
    <source>
        <dbReference type="EMBL" id="GBP76824.1"/>
    </source>
</evidence>
<reference evidence="1 2" key="1">
    <citation type="journal article" date="2019" name="Commun. Biol.">
        <title>The bagworm genome reveals a unique fibroin gene that provides high tensile strength.</title>
        <authorList>
            <person name="Kono N."/>
            <person name="Nakamura H."/>
            <person name="Ohtoshi R."/>
            <person name="Tomita M."/>
            <person name="Numata K."/>
            <person name="Arakawa K."/>
        </authorList>
    </citation>
    <scope>NUCLEOTIDE SEQUENCE [LARGE SCALE GENOMIC DNA]</scope>
</reference>
<dbReference type="Proteomes" id="UP000299102">
    <property type="component" value="Unassembled WGS sequence"/>
</dbReference>
<proteinExistence type="predicted"/>
<dbReference type="EMBL" id="BGZK01001306">
    <property type="protein sequence ID" value="GBP76824.1"/>
    <property type="molecule type" value="Genomic_DNA"/>
</dbReference>
<dbReference type="AlphaFoldDB" id="A0A4C1YPK9"/>
<name>A0A4C1YPK9_EUMVA</name>
<gene>
    <name evidence="1" type="ORF">EVAR_49112_1</name>
</gene>
<dbReference type="Gene3D" id="3.10.10.10">
    <property type="entry name" value="HIV Type 1 Reverse Transcriptase, subunit A, domain 1"/>
    <property type="match status" value="1"/>
</dbReference>
<organism evidence="1 2">
    <name type="scientific">Eumeta variegata</name>
    <name type="common">Bagworm moth</name>
    <name type="synonym">Eumeta japonica</name>
    <dbReference type="NCBI Taxonomy" id="151549"/>
    <lineage>
        <taxon>Eukaryota</taxon>
        <taxon>Metazoa</taxon>
        <taxon>Ecdysozoa</taxon>
        <taxon>Arthropoda</taxon>
        <taxon>Hexapoda</taxon>
        <taxon>Insecta</taxon>
        <taxon>Pterygota</taxon>
        <taxon>Neoptera</taxon>
        <taxon>Endopterygota</taxon>
        <taxon>Lepidoptera</taxon>
        <taxon>Glossata</taxon>
        <taxon>Ditrysia</taxon>
        <taxon>Tineoidea</taxon>
        <taxon>Psychidae</taxon>
        <taxon>Oiketicinae</taxon>
        <taxon>Eumeta</taxon>
    </lineage>
</organism>
<protein>
    <submittedName>
        <fullName evidence="1">Uncharacterized protein</fullName>
    </submittedName>
</protein>
<keyword evidence="2" id="KW-1185">Reference proteome</keyword>